<accession>A0A806KBM4</accession>
<protein>
    <submittedName>
        <fullName evidence="6">ABC transporter, ATP-binding protein</fullName>
    </submittedName>
</protein>
<dbReference type="InterPro" id="IPR027417">
    <property type="entry name" value="P-loop_NTPase"/>
</dbReference>
<dbReference type="SMART" id="SM00382">
    <property type="entry name" value="AAA"/>
    <property type="match status" value="1"/>
</dbReference>
<dbReference type="PANTHER" id="PTHR43335">
    <property type="entry name" value="ABC TRANSPORTER, ATP-BINDING PROTEIN"/>
    <property type="match status" value="1"/>
</dbReference>
<proteinExistence type="inferred from homology"/>
<dbReference type="AlphaFoldDB" id="A0A806KBM4"/>
<feature type="domain" description="ABC transporter" evidence="5">
    <location>
        <begin position="5"/>
        <end position="232"/>
    </location>
</feature>
<keyword evidence="3" id="KW-0547">Nucleotide-binding</keyword>
<keyword evidence="2" id="KW-0813">Transport</keyword>
<evidence type="ECO:0000256" key="2">
    <source>
        <dbReference type="ARBA" id="ARBA00022448"/>
    </source>
</evidence>
<dbReference type="PROSITE" id="PS50893">
    <property type="entry name" value="ABC_TRANSPORTER_2"/>
    <property type="match status" value="1"/>
</dbReference>
<evidence type="ECO:0000256" key="3">
    <source>
        <dbReference type="ARBA" id="ARBA00022741"/>
    </source>
</evidence>
<dbReference type="InterPro" id="IPR003439">
    <property type="entry name" value="ABC_transporter-like_ATP-bd"/>
</dbReference>
<dbReference type="GO" id="GO:0016887">
    <property type="term" value="F:ATP hydrolysis activity"/>
    <property type="evidence" value="ECO:0007669"/>
    <property type="project" value="InterPro"/>
</dbReference>
<name>A0A806KBM4_9BACT</name>
<evidence type="ECO:0000256" key="1">
    <source>
        <dbReference type="ARBA" id="ARBA00005417"/>
    </source>
</evidence>
<reference evidence="6" key="1">
    <citation type="submission" date="2012-03" db="EMBL/GenBank/DDBJ databases">
        <title>Functional metagenomics reveals considerable lignocellulase gene clusters in the gut microbiome of a wood-feeding higher termite.</title>
        <authorList>
            <person name="Liu N."/>
        </authorList>
    </citation>
    <scope>NUCLEOTIDE SEQUENCE</scope>
</reference>
<dbReference type="Pfam" id="PF00005">
    <property type="entry name" value="ABC_tran"/>
    <property type="match status" value="1"/>
</dbReference>
<organism evidence="6">
    <name type="scientific">uncultured bacterium contig00006</name>
    <dbReference type="NCBI Taxonomy" id="1181498"/>
    <lineage>
        <taxon>Bacteria</taxon>
        <taxon>environmental samples</taxon>
    </lineage>
</organism>
<sequence length="278" mass="30348">MKEVLRVEKLTKRFGDNTVLDGLSFSVTEGTVFGFVGANGAGKTTTMKIVLGLLDADGGSVHVCGERVVFGHGVNRHIGYLPDVPEFYGYMRPAEYLRYCGQLARMDAELIKSRSDELLGLVGLLGVNRRIGGFSRGMKQRLGVAQALINEPKLLICDEPTSALDPPGRSEILEILRAIRGKTTVIFSTHILSDVERICDSAAVLKRGRIALSGRLDDLRAGRGDGTAIEFACADDRERFMSLPDIGALYDIQPTGERGVIVRALRGDIERLLMEVIQ</sequence>
<dbReference type="Gene3D" id="3.40.50.300">
    <property type="entry name" value="P-loop containing nucleotide triphosphate hydrolases"/>
    <property type="match status" value="1"/>
</dbReference>
<evidence type="ECO:0000313" key="6">
    <source>
        <dbReference type="EMBL" id="AGS51986.1"/>
    </source>
</evidence>
<evidence type="ECO:0000259" key="5">
    <source>
        <dbReference type="PROSITE" id="PS50893"/>
    </source>
</evidence>
<evidence type="ECO:0000256" key="4">
    <source>
        <dbReference type="ARBA" id="ARBA00022840"/>
    </source>
</evidence>
<dbReference type="EMBL" id="JQ844179">
    <property type="protein sequence ID" value="AGS51986.1"/>
    <property type="molecule type" value="Genomic_DNA"/>
</dbReference>
<dbReference type="SUPFAM" id="SSF52540">
    <property type="entry name" value="P-loop containing nucleoside triphosphate hydrolases"/>
    <property type="match status" value="1"/>
</dbReference>
<dbReference type="InterPro" id="IPR003593">
    <property type="entry name" value="AAA+_ATPase"/>
</dbReference>
<dbReference type="GO" id="GO:0005524">
    <property type="term" value="F:ATP binding"/>
    <property type="evidence" value="ECO:0007669"/>
    <property type="project" value="UniProtKB-KW"/>
</dbReference>
<dbReference type="CDD" id="cd03230">
    <property type="entry name" value="ABC_DR_subfamily_A"/>
    <property type="match status" value="1"/>
</dbReference>
<comment type="similarity">
    <text evidence="1">Belongs to the ABC transporter superfamily.</text>
</comment>
<dbReference type="PANTHER" id="PTHR43335:SF4">
    <property type="entry name" value="ABC TRANSPORTER, ATP-BINDING PROTEIN"/>
    <property type="match status" value="1"/>
</dbReference>
<keyword evidence="4 6" id="KW-0067">ATP-binding</keyword>